<dbReference type="NCBIfam" id="TIGR00045">
    <property type="entry name" value="glycerate kinase"/>
    <property type="match status" value="1"/>
</dbReference>
<organism evidence="5 6">
    <name type="scientific">Atopostipes suicloacalis DSM 15692</name>
    <dbReference type="NCBI Taxonomy" id="1121025"/>
    <lineage>
        <taxon>Bacteria</taxon>
        <taxon>Bacillati</taxon>
        <taxon>Bacillota</taxon>
        <taxon>Bacilli</taxon>
        <taxon>Lactobacillales</taxon>
        <taxon>Carnobacteriaceae</taxon>
        <taxon>Atopostipes</taxon>
    </lineage>
</organism>
<dbReference type="STRING" id="1121025.SAMN02745249_00698"/>
<dbReference type="InterPro" id="IPR018193">
    <property type="entry name" value="Glyc_kinase_flavodox-like_fold"/>
</dbReference>
<name>A0A1M4UJ23_9LACT</name>
<dbReference type="InterPro" id="IPR036129">
    <property type="entry name" value="Glycerate_kinase_sf"/>
</dbReference>
<gene>
    <name evidence="5" type="ORF">SAMN02745249_00698</name>
</gene>
<dbReference type="PANTHER" id="PTHR21599">
    <property type="entry name" value="GLYCERATE KINASE"/>
    <property type="match status" value="1"/>
</dbReference>
<reference evidence="6" key="1">
    <citation type="submission" date="2016-11" db="EMBL/GenBank/DDBJ databases">
        <authorList>
            <person name="Varghese N."/>
            <person name="Submissions S."/>
        </authorList>
    </citation>
    <scope>NUCLEOTIDE SEQUENCE [LARGE SCALE GENOMIC DNA]</scope>
    <source>
        <strain evidence="6">DSM 15692</strain>
    </source>
</reference>
<dbReference type="InterPro" id="IPR018197">
    <property type="entry name" value="Glycerate_kinase_RE-like"/>
</dbReference>
<dbReference type="AlphaFoldDB" id="A0A1M4UJ23"/>
<dbReference type="GO" id="GO:0008887">
    <property type="term" value="F:glycerate kinase activity"/>
    <property type="evidence" value="ECO:0007669"/>
    <property type="project" value="UniProtKB-UniRule"/>
</dbReference>
<dbReference type="PIRSF" id="PIRSF006078">
    <property type="entry name" value="GlxK"/>
    <property type="match status" value="1"/>
</dbReference>
<dbReference type="SUPFAM" id="SSF110738">
    <property type="entry name" value="Glycerate kinase I"/>
    <property type="match status" value="1"/>
</dbReference>
<accession>A0A1M4UJ23</accession>
<dbReference type="PANTHER" id="PTHR21599:SF0">
    <property type="entry name" value="GLYCERATE KINASE"/>
    <property type="match status" value="1"/>
</dbReference>
<dbReference type="GO" id="GO:0031388">
    <property type="term" value="P:organic acid phosphorylation"/>
    <property type="evidence" value="ECO:0007669"/>
    <property type="project" value="UniProtKB-UniRule"/>
</dbReference>
<evidence type="ECO:0000256" key="1">
    <source>
        <dbReference type="ARBA" id="ARBA00006284"/>
    </source>
</evidence>
<comment type="similarity">
    <text evidence="1 4">Belongs to the glycerate kinase type-1 family.</text>
</comment>
<keyword evidence="3 4" id="KW-0418">Kinase</keyword>
<dbReference type="EMBL" id="FQUF01000008">
    <property type="protein sequence ID" value="SHE56658.1"/>
    <property type="molecule type" value="Genomic_DNA"/>
</dbReference>
<dbReference type="Pfam" id="PF02595">
    <property type="entry name" value="Gly_kinase"/>
    <property type="match status" value="1"/>
</dbReference>
<dbReference type="RefSeq" id="WP_234945787.1">
    <property type="nucleotide sequence ID" value="NZ_FQUF01000008.1"/>
</dbReference>
<keyword evidence="6" id="KW-1185">Reference proteome</keyword>
<sequence>MISPDSFKESLTALEVANATEAGFKKVFPDWEYVKVPMADGGEGTVQSLVDATAGSIKHADALDPLRRNIKAAYGISGDGKQAILEMAAASGLELLEDYERDAMNTTSWGLGDLIRAALDEGVEHLLIGIGGSATNDGGAGMIQSLGGKFLDKDEKQIPSGGAGLSKLTTIDLSQLDPRLQDVRIEVACDVDNPLTGPRGASSIYGPQKGADEQEIKKLDQNLKHFSEVIQQDLGLNIENESGAGAAGGVGAAMLAFLGAELRKGGDLIVEMLALEDTIKTADFVITGEGGMNHQTIFGKAPIIVAKIAKKYNIPVIALVGSISEGYEEVYKHGIDAVFSILPEVTNLEEALNNAYRNIERTAYNVAEVLEIDL</sequence>
<evidence type="ECO:0000256" key="2">
    <source>
        <dbReference type="ARBA" id="ARBA00022679"/>
    </source>
</evidence>
<keyword evidence="2 4" id="KW-0808">Transferase</keyword>
<dbReference type="Gene3D" id="3.90.1510.10">
    <property type="entry name" value="Glycerate kinase, domain 2"/>
    <property type="match status" value="1"/>
</dbReference>
<proteinExistence type="inferred from homology"/>
<evidence type="ECO:0000256" key="3">
    <source>
        <dbReference type="ARBA" id="ARBA00022777"/>
    </source>
</evidence>
<dbReference type="Gene3D" id="3.40.50.10350">
    <property type="entry name" value="Glycerate kinase, domain 1"/>
    <property type="match status" value="1"/>
</dbReference>
<protein>
    <submittedName>
        <fullName evidence="5">Glycerate kinase</fullName>
    </submittedName>
</protein>
<evidence type="ECO:0000313" key="6">
    <source>
        <dbReference type="Proteomes" id="UP000184128"/>
    </source>
</evidence>
<dbReference type="Proteomes" id="UP000184128">
    <property type="component" value="Unassembled WGS sequence"/>
</dbReference>
<evidence type="ECO:0000313" key="5">
    <source>
        <dbReference type="EMBL" id="SHE56658.1"/>
    </source>
</evidence>
<dbReference type="InterPro" id="IPR004381">
    <property type="entry name" value="Glycerate_kinase"/>
</dbReference>
<evidence type="ECO:0000256" key="4">
    <source>
        <dbReference type="PIRNR" id="PIRNR006078"/>
    </source>
</evidence>